<evidence type="ECO:0000313" key="3">
    <source>
        <dbReference type="EMBL" id="GEU56159.1"/>
    </source>
</evidence>
<sequence>MTKLSNKWTKEGQGQSGIAPVVNPNGAAPTQNKDEFSGFIFMCSGMTKSECYINRVFGLPAGRREVVEKIKPGMKLFLYDFDVKLLYGLYEAASNGGMNLQPTAFGGRFPAQVQFNILKDCLPVPLSSFRNAIKDNYQGSKFASELNDQQVKDLTSLFNPIVPPSSASLLPAVLNGALGTHMPPPPNAARGPNGAPDLAINGWVNPSLPNPPSQNRYRPYQAQPLHERSQQMTRPQFVQNNRSNQHLYHHRPFADHQGPPARVNPYQFVENQPPYLSHELPKTVPEPYPRYMTTPQVYNSGQTVGSNSGYNSLAPQPVHSHVDRRNYGQNSYRTAAPLYGLLTLPAHSVPAYGQAQPSSSRGPEVVDRSAHVASYYAFAGAEY</sequence>
<dbReference type="Pfam" id="PF10539">
    <property type="entry name" value="Dev_Cell_Death"/>
    <property type="match status" value="1"/>
</dbReference>
<feature type="region of interest" description="Disordered" evidence="1">
    <location>
        <begin position="1"/>
        <end position="26"/>
    </location>
</feature>
<dbReference type="PANTHER" id="PTHR46444">
    <property type="entry name" value="DCD (DEVELOPMENT AND CELL DEATH) DOMAIN PROTEIN-RELATED"/>
    <property type="match status" value="1"/>
</dbReference>
<dbReference type="PANTHER" id="PTHR46444:SF19">
    <property type="entry name" value="OS02G0745600 PROTEIN"/>
    <property type="match status" value="1"/>
</dbReference>
<dbReference type="SMART" id="SM00767">
    <property type="entry name" value="DCD"/>
    <property type="match status" value="1"/>
</dbReference>
<accession>A0A6L2L4J0</accession>
<comment type="caution">
    <text evidence="3">The sequence shown here is derived from an EMBL/GenBank/DDBJ whole genome shotgun (WGS) entry which is preliminary data.</text>
</comment>
<reference evidence="3" key="1">
    <citation type="journal article" date="2019" name="Sci. Rep.">
        <title>Draft genome of Tanacetum cinerariifolium, the natural source of mosquito coil.</title>
        <authorList>
            <person name="Yamashiro T."/>
            <person name="Shiraishi A."/>
            <person name="Satake H."/>
            <person name="Nakayama K."/>
        </authorList>
    </citation>
    <scope>NUCLEOTIDE SEQUENCE</scope>
</reference>
<evidence type="ECO:0000256" key="1">
    <source>
        <dbReference type="SAM" id="MobiDB-lite"/>
    </source>
</evidence>
<evidence type="ECO:0000259" key="2">
    <source>
        <dbReference type="PROSITE" id="PS51222"/>
    </source>
</evidence>
<protein>
    <recommendedName>
        <fullName evidence="2">DCD domain-containing protein</fullName>
    </recommendedName>
</protein>
<dbReference type="PROSITE" id="PS51222">
    <property type="entry name" value="DCD"/>
    <property type="match status" value="1"/>
</dbReference>
<gene>
    <name evidence="3" type="ORF">Tci_028137</name>
</gene>
<dbReference type="InterPro" id="IPR013989">
    <property type="entry name" value="Dev_and_cell_death_domain"/>
</dbReference>
<organism evidence="3">
    <name type="scientific">Tanacetum cinerariifolium</name>
    <name type="common">Dalmatian daisy</name>
    <name type="synonym">Chrysanthemum cinerariifolium</name>
    <dbReference type="NCBI Taxonomy" id="118510"/>
    <lineage>
        <taxon>Eukaryota</taxon>
        <taxon>Viridiplantae</taxon>
        <taxon>Streptophyta</taxon>
        <taxon>Embryophyta</taxon>
        <taxon>Tracheophyta</taxon>
        <taxon>Spermatophyta</taxon>
        <taxon>Magnoliopsida</taxon>
        <taxon>eudicotyledons</taxon>
        <taxon>Gunneridae</taxon>
        <taxon>Pentapetalae</taxon>
        <taxon>asterids</taxon>
        <taxon>campanulids</taxon>
        <taxon>Asterales</taxon>
        <taxon>Asteraceae</taxon>
        <taxon>Asteroideae</taxon>
        <taxon>Anthemideae</taxon>
        <taxon>Anthemidinae</taxon>
        <taxon>Tanacetum</taxon>
    </lineage>
</organism>
<dbReference type="EMBL" id="BKCJ010003616">
    <property type="protein sequence ID" value="GEU56159.1"/>
    <property type="molecule type" value="Genomic_DNA"/>
</dbReference>
<name>A0A6L2L4J0_TANCI</name>
<proteinExistence type="predicted"/>
<dbReference type="AlphaFoldDB" id="A0A6L2L4J0"/>
<feature type="domain" description="DCD" evidence="2">
    <location>
        <begin position="34"/>
        <end position="160"/>
    </location>
</feature>